<sequence length="124" mass="13620">MEFHGGAEICVQSMEDPVLKQVDMSGGRCSMWRKHAGADFLAGAAAQNSCWSSLFLKDCAPWKGASLEQLMKDSEKEGVAGRSCYGLIHIPSSILWCHLRERSTEVGDEGLKLNLGRRGRGKCF</sequence>
<protein>
    <submittedName>
        <fullName evidence="1">Uncharacterized protein</fullName>
    </submittedName>
</protein>
<name>A0A3M0KY08_HIRRU</name>
<accession>A0A3M0KY08</accession>
<dbReference type="EMBL" id="QRBI01000104">
    <property type="protein sequence ID" value="RMC15640.1"/>
    <property type="molecule type" value="Genomic_DNA"/>
</dbReference>
<reference evidence="1 2" key="1">
    <citation type="submission" date="2018-07" db="EMBL/GenBank/DDBJ databases">
        <title>A high quality draft genome assembly of the barn swallow (H. rustica rustica).</title>
        <authorList>
            <person name="Formenti G."/>
            <person name="Chiara M."/>
            <person name="Poveda L."/>
            <person name="Francoijs K.-J."/>
            <person name="Bonisoli-Alquati A."/>
            <person name="Canova L."/>
            <person name="Gianfranceschi L."/>
            <person name="Horner D.S."/>
            <person name="Saino N."/>
        </authorList>
    </citation>
    <scope>NUCLEOTIDE SEQUENCE [LARGE SCALE GENOMIC DNA]</scope>
    <source>
        <strain evidence="1">Chelidonia</strain>
        <tissue evidence="1">Blood</tissue>
    </source>
</reference>
<dbReference type="AlphaFoldDB" id="A0A3M0KY08"/>
<comment type="caution">
    <text evidence="1">The sequence shown here is derived from an EMBL/GenBank/DDBJ whole genome shotgun (WGS) entry which is preliminary data.</text>
</comment>
<organism evidence="1 2">
    <name type="scientific">Hirundo rustica rustica</name>
    <dbReference type="NCBI Taxonomy" id="333673"/>
    <lineage>
        <taxon>Eukaryota</taxon>
        <taxon>Metazoa</taxon>
        <taxon>Chordata</taxon>
        <taxon>Craniata</taxon>
        <taxon>Vertebrata</taxon>
        <taxon>Euteleostomi</taxon>
        <taxon>Archelosauria</taxon>
        <taxon>Archosauria</taxon>
        <taxon>Dinosauria</taxon>
        <taxon>Saurischia</taxon>
        <taxon>Theropoda</taxon>
        <taxon>Coelurosauria</taxon>
        <taxon>Aves</taxon>
        <taxon>Neognathae</taxon>
        <taxon>Neoaves</taxon>
        <taxon>Telluraves</taxon>
        <taxon>Australaves</taxon>
        <taxon>Passeriformes</taxon>
        <taxon>Sylvioidea</taxon>
        <taxon>Hirundinidae</taxon>
        <taxon>Hirundo</taxon>
    </lineage>
</organism>
<evidence type="ECO:0000313" key="2">
    <source>
        <dbReference type="Proteomes" id="UP000269221"/>
    </source>
</evidence>
<dbReference type="Proteomes" id="UP000269221">
    <property type="component" value="Unassembled WGS sequence"/>
</dbReference>
<gene>
    <name evidence="1" type="ORF">DUI87_07842</name>
</gene>
<proteinExistence type="predicted"/>
<evidence type="ECO:0000313" key="1">
    <source>
        <dbReference type="EMBL" id="RMC15640.1"/>
    </source>
</evidence>
<keyword evidence="2" id="KW-1185">Reference proteome</keyword>